<dbReference type="EMBL" id="JACHKT010000023">
    <property type="protein sequence ID" value="MBB6004378.1"/>
    <property type="molecule type" value="Genomic_DNA"/>
</dbReference>
<accession>A0A841EUQ9</accession>
<feature type="transmembrane region" description="Helical" evidence="1">
    <location>
        <begin position="6"/>
        <end position="39"/>
    </location>
</feature>
<keyword evidence="1" id="KW-0812">Transmembrane</keyword>
<gene>
    <name evidence="2" type="ORF">HNP25_003041</name>
</gene>
<dbReference type="InterPro" id="IPR043727">
    <property type="entry name" value="Lmo0937-like"/>
</dbReference>
<organism evidence="2 3">
    <name type="scientific">Arcicella rosea</name>
    <dbReference type="NCBI Taxonomy" id="502909"/>
    <lineage>
        <taxon>Bacteria</taxon>
        <taxon>Pseudomonadati</taxon>
        <taxon>Bacteroidota</taxon>
        <taxon>Cytophagia</taxon>
        <taxon>Cytophagales</taxon>
        <taxon>Flectobacillaceae</taxon>
        <taxon>Arcicella</taxon>
    </lineage>
</organism>
<evidence type="ECO:0008006" key="4">
    <source>
        <dbReference type="Google" id="ProtNLM"/>
    </source>
</evidence>
<evidence type="ECO:0000313" key="3">
    <source>
        <dbReference type="Proteomes" id="UP000524404"/>
    </source>
</evidence>
<dbReference type="Proteomes" id="UP000524404">
    <property type="component" value="Unassembled WGS sequence"/>
</dbReference>
<name>A0A841EUQ9_9BACT</name>
<protein>
    <recommendedName>
        <fullName evidence="4">Lmo0937 family membrane protein</fullName>
    </recommendedName>
</protein>
<keyword evidence="3" id="KW-1185">Reference proteome</keyword>
<dbReference type="RefSeq" id="WP_184135341.1">
    <property type="nucleotide sequence ID" value="NZ_JACHKT010000023.1"/>
</dbReference>
<dbReference type="NCBIfam" id="NF033488">
    <property type="entry name" value="lmo0937_fam_TM"/>
    <property type="match status" value="1"/>
</dbReference>
<dbReference type="Pfam" id="PF18919">
    <property type="entry name" value="DUF5670"/>
    <property type="match status" value="1"/>
</dbReference>
<comment type="caution">
    <text evidence="2">The sequence shown here is derived from an EMBL/GenBank/DDBJ whole genome shotgun (WGS) entry which is preliminary data.</text>
</comment>
<evidence type="ECO:0000313" key="2">
    <source>
        <dbReference type="EMBL" id="MBB6004378.1"/>
    </source>
</evidence>
<sequence>MNNILYFIAAILIVFWLLGFMLFSLGIIIHILPVVAVILIILRIMQVDKETK</sequence>
<keyword evidence="1" id="KW-0472">Membrane</keyword>
<evidence type="ECO:0000256" key="1">
    <source>
        <dbReference type="SAM" id="Phobius"/>
    </source>
</evidence>
<keyword evidence="1" id="KW-1133">Transmembrane helix</keyword>
<dbReference type="AlphaFoldDB" id="A0A841EUQ9"/>
<reference evidence="2 3" key="1">
    <citation type="submission" date="2020-08" db="EMBL/GenBank/DDBJ databases">
        <title>Functional genomics of gut bacteria from endangered species of beetles.</title>
        <authorList>
            <person name="Carlos-Shanley C."/>
        </authorList>
    </citation>
    <scope>NUCLEOTIDE SEQUENCE [LARGE SCALE GENOMIC DNA]</scope>
    <source>
        <strain evidence="2 3">S00070</strain>
    </source>
</reference>
<proteinExistence type="predicted"/>